<geneLocation type="plasmid" evidence="1">
    <name>plasmindB</name>
</geneLocation>
<gene>
    <name evidence="1" type="ORF">AAF463_24680</name>
</gene>
<sequence>MKGIYCDAPNGKVYLDAKNSVLIIAGKKKICLSATQTRFFTALANGFTSKKEIIKFVWVNSPGINAENNYHQLVFQVRRELKRTGLPPELLQTIPRHGLKINPDALGRSRPGFSHFVKKLFKKSIQ</sequence>
<dbReference type="GO" id="GO:0006355">
    <property type="term" value="P:regulation of DNA-templated transcription"/>
    <property type="evidence" value="ECO:0007669"/>
    <property type="project" value="InterPro"/>
</dbReference>
<reference evidence="1" key="1">
    <citation type="submission" date="2024-06" db="EMBL/GenBank/DDBJ databases">
        <title>Multiomics insights into the TNT degradation mechanism by Pantoea sp. BJ2 isolated from an ammunition destruction site.</title>
        <authorList>
            <person name="Luo J."/>
        </authorList>
    </citation>
    <scope>NUCLEOTIDE SEQUENCE</scope>
    <source>
        <strain evidence="1">BJ2</strain>
        <plasmid evidence="1">plasmindB</plasmid>
    </source>
</reference>
<dbReference type="SUPFAM" id="SSF46894">
    <property type="entry name" value="C-terminal effector domain of the bipartite response regulators"/>
    <property type="match status" value="1"/>
</dbReference>
<evidence type="ECO:0000313" key="1">
    <source>
        <dbReference type="EMBL" id="XBV47521.1"/>
    </source>
</evidence>
<accession>A0AAU7U2X3</accession>
<organism evidence="1">
    <name type="scientific">Pantoea sp. BJ2</name>
    <dbReference type="NCBI Taxonomy" id="3141322"/>
    <lineage>
        <taxon>Bacteria</taxon>
        <taxon>Pseudomonadati</taxon>
        <taxon>Pseudomonadota</taxon>
        <taxon>Gammaproteobacteria</taxon>
        <taxon>Enterobacterales</taxon>
        <taxon>Erwiniaceae</taxon>
        <taxon>Pantoea</taxon>
    </lineage>
</organism>
<dbReference type="Gene3D" id="1.10.10.10">
    <property type="entry name" value="Winged helix-like DNA-binding domain superfamily/Winged helix DNA-binding domain"/>
    <property type="match status" value="1"/>
</dbReference>
<proteinExistence type="predicted"/>
<dbReference type="InterPro" id="IPR016032">
    <property type="entry name" value="Sig_transdc_resp-reg_C-effctor"/>
</dbReference>
<keyword evidence="1" id="KW-0614">Plasmid</keyword>
<dbReference type="GO" id="GO:0003677">
    <property type="term" value="F:DNA binding"/>
    <property type="evidence" value="ECO:0007669"/>
    <property type="project" value="InterPro"/>
</dbReference>
<dbReference type="InterPro" id="IPR036388">
    <property type="entry name" value="WH-like_DNA-bd_sf"/>
</dbReference>
<name>A0AAU7U2X3_9GAMM</name>
<dbReference type="EMBL" id="CP158294">
    <property type="protein sequence ID" value="XBV47521.1"/>
    <property type="molecule type" value="Genomic_DNA"/>
</dbReference>
<dbReference type="RefSeq" id="WP_350262562.1">
    <property type="nucleotide sequence ID" value="NZ_CP158294.1"/>
</dbReference>
<dbReference type="AlphaFoldDB" id="A0AAU7U2X3"/>
<protein>
    <submittedName>
        <fullName evidence="1">Response regulator</fullName>
    </submittedName>
</protein>